<comment type="caution">
    <text evidence="2">The sequence shown here is derived from an EMBL/GenBank/DDBJ whole genome shotgun (WGS) entry which is preliminary data.</text>
</comment>
<gene>
    <name evidence="2" type="ORF">GWK09_09670</name>
</gene>
<evidence type="ECO:0000313" key="3">
    <source>
        <dbReference type="Proteomes" id="UP000468443"/>
    </source>
</evidence>
<dbReference type="InterPro" id="IPR045749">
    <property type="entry name" value="DUF6090"/>
</dbReference>
<dbReference type="AlphaFoldDB" id="A0A6P0UI33"/>
<keyword evidence="3" id="KW-1185">Reference proteome</keyword>
<name>A0A6P0UI33_9FLAO</name>
<keyword evidence="1" id="KW-1133">Transmembrane helix</keyword>
<reference evidence="2 3" key="1">
    <citation type="submission" date="2020-01" db="EMBL/GenBank/DDBJ databases">
        <title>Muriicola jejuensis KCTC 22299.</title>
        <authorList>
            <person name="Wang G."/>
        </authorList>
    </citation>
    <scope>NUCLEOTIDE SEQUENCE [LARGE SCALE GENOMIC DNA]</scope>
    <source>
        <strain evidence="2 3">KCTC 22299</strain>
    </source>
</reference>
<feature type="transmembrane region" description="Helical" evidence="1">
    <location>
        <begin position="21"/>
        <end position="42"/>
    </location>
</feature>
<accession>A0A6P0UI33</accession>
<protein>
    <submittedName>
        <fullName evidence="2">Uncharacterized protein</fullName>
    </submittedName>
</protein>
<sequence length="260" mass="30559">MIPLFRQLRQRLFQEKKISDYLGYALGEIVLVVIGILIALSINNWNEGRKDRKTEGAYYCKLLADFELDRTNIQTLYAESEYKIATSKQLLIDLEGMQKDKAFLIDNYIQSLRTNVFVPSKATISEIISSGNLNLLTLDVFKDRLLRYYAELDKYLYQLEINRTQTLDKAFSYENELILGYQYGDYVQRSLGPEILSFLPDSDWHLNKEDPYFKQFQNDLVFFVIMSEREKQHFDNILKEMDPLFTQLHELCSGDSSKPY</sequence>
<dbReference type="Proteomes" id="UP000468443">
    <property type="component" value="Unassembled WGS sequence"/>
</dbReference>
<dbReference type="EMBL" id="JAABOP010000002">
    <property type="protein sequence ID" value="NER10783.1"/>
    <property type="molecule type" value="Genomic_DNA"/>
</dbReference>
<evidence type="ECO:0000313" key="2">
    <source>
        <dbReference type="EMBL" id="NER10783.1"/>
    </source>
</evidence>
<keyword evidence="1" id="KW-0472">Membrane</keyword>
<dbReference type="RefSeq" id="WP_163693122.1">
    <property type="nucleotide sequence ID" value="NZ_FXTW01000002.1"/>
</dbReference>
<keyword evidence="1" id="KW-0812">Transmembrane</keyword>
<dbReference type="Pfam" id="PF19578">
    <property type="entry name" value="DUF6090"/>
    <property type="match status" value="1"/>
</dbReference>
<evidence type="ECO:0000256" key="1">
    <source>
        <dbReference type="SAM" id="Phobius"/>
    </source>
</evidence>
<proteinExistence type="predicted"/>
<organism evidence="2 3">
    <name type="scientific">Muriicola jejuensis</name>
    <dbReference type="NCBI Taxonomy" id="504488"/>
    <lineage>
        <taxon>Bacteria</taxon>
        <taxon>Pseudomonadati</taxon>
        <taxon>Bacteroidota</taxon>
        <taxon>Flavobacteriia</taxon>
        <taxon>Flavobacteriales</taxon>
        <taxon>Flavobacteriaceae</taxon>
        <taxon>Muriicola</taxon>
    </lineage>
</organism>